<comment type="caution">
    <text evidence="1">The sequence shown here is derived from an EMBL/GenBank/DDBJ whole genome shotgun (WGS) entry which is preliminary data.</text>
</comment>
<sequence>MSPASTAAVYSASEALAPIARRAPVPERIIVAGLSTSWSEDVSNRLDHLLKLPAGWDGYGAPPVRFENAYFALQLLSSICPANMSAPQLVPGTAGDLQIEWHIPAGTIELHVRGPNDVSAWRETAANPDGEEILLTNNFAAVSRWISEMLGINVAAVATAA</sequence>
<gene>
    <name evidence="1" type="ORF">XH94_32495</name>
</gene>
<name>A0A4Q0S820_9BRAD</name>
<dbReference type="AlphaFoldDB" id="A0A4Q0S820"/>
<dbReference type="EMBL" id="LBJM01000089">
    <property type="protein sequence ID" value="RXH31987.1"/>
    <property type="molecule type" value="Genomic_DNA"/>
</dbReference>
<organism evidence="1 2">
    <name type="scientific">Bradyrhizobium zhanjiangense</name>
    <dbReference type="NCBI Taxonomy" id="1325107"/>
    <lineage>
        <taxon>Bacteria</taxon>
        <taxon>Pseudomonadati</taxon>
        <taxon>Pseudomonadota</taxon>
        <taxon>Alphaproteobacteria</taxon>
        <taxon>Hyphomicrobiales</taxon>
        <taxon>Nitrobacteraceae</taxon>
        <taxon>Bradyrhizobium</taxon>
    </lineage>
</organism>
<dbReference type="Proteomes" id="UP000290565">
    <property type="component" value="Unassembled WGS sequence"/>
</dbReference>
<evidence type="ECO:0000313" key="1">
    <source>
        <dbReference type="EMBL" id="RXH31987.1"/>
    </source>
</evidence>
<accession>A0A4Q0S820</accession>
<protein>
    <submittedName>
        <fullName evidence="1">Uncharacterized protein</fullName>
    </submittedName>
</protein>
<reference evidence="1 2" key="1">
    <citation type="submission" date="2015-04" db="EMBL/GenBank/DDBJ databases">
        <title>Comparative genomics of rhizobia nodulating Arachis hypogaea in China.</title>
        <authorList>
            <person name="Li Y."/>
        </authorList>
    </citation>
    <scope>NUCLEOTIDE SEQUENCE [LARGE SCALE GENOMIC DNA]</scope>
    <source>
        <strain evidence="1 2">CCBAU 51787</strain>
    </source>
</reference>
<dbReference type="RefSeq" id="WP_128947119.1">
    <property type="nucleotide sequence ID" value="NZ_LBJM01000089.1"/>
</dbReference>
<evidence type="ECO:0000313" key="2">
    <source>
        <dbReference type="Proteomes" id="UP000290565"/>
    </source>
</evidence>
<proteinExistence type="predicted"/>